<dbReference type="NCBIfam" id="TIGR00231">
    <property type="entry name" value="small_GTP"/>
    <property type="match status" value="1"/>
</dbReference>
<proteinExistence type="inferred from homology"/>
<dbReference type="InterPro" id="IPR005225">
    <property type="entry name" value="Small_GTP-bd"/>
</dbReference>
<dbReference type="SMART" id="SM00177">
    <property type="entry name" value="ARF"/>
    <property type="match status" value="1"/>
</dbReference>
<dbReference type="GO" id="GO:0006886">
    <property type="term" value="P:intracellular protein transport"/>
    <property type="evidence" value="ECO:0007669"/>
    <property type="project" value="InterPro"/>
</dbReference>
<dbReference type="EMBL" id="CAACVS010000257">
    <property type="protein sequence ID" value="VEU40071.1"/>
    <property type="molecule type" value="Genomic_DNA"/>
</dbReference>
<dbReference type="EMBL" id="CAACVS010000425">
    <property type="protein sequence ID" value="VEU42218.1"/>
    <property type="molecule type" value="Genomic_DNA"/>
</dbReference>
<dbReference type="GO" id="GO:0005794">
    <property type="term" value="C:Golgi apparatus"/>
    <property type="evidence" value="ECO:0007669"/>
    <property type="project" value="UniProtKB-SubCell"/>
</dbReference>
<evidence type="ECO:0000256" key="5">
    <source>
        <dbReference type="ARBA" id="ARBA00022741"/>
    </source>
</evidence>
<feature type="binding site" evidence="12">
    <location>
        <position position="141"/>
    </location>
    <ligand>
        <name>GTP</name>
        <dbReference type="ChEBI" id="CHEBI:37565"/>
    </ligand>
</feature>
<evidence type="ECO:0000313" key="17">
    <source>
        <dbReference type="EMBL" id="VEU42218.1"/>
    </source>
</evidence>
<dbReference type="Proteomes" id="UP000291116">
    <property type="component" value="Unassembled WGS sequence"/>
</dbReference>
<feature type="binding site" evidence="12">
    <location>
        <position position="42"/>
    </location>
    <ligand>
        <name>GTP</name>
        <dbReference type="ChEBI" id="CHEBI:37565"/>
    </ligand>
</feature>
<keyword evidence="6 15" id="KW-0256">Endoplasmic reticulum</keyword>
<feature type="binding site" evidence="13">
    <location>
        <begin position="140"/>
        <end position="143"/>
    </location>
    <ligand>
        <name>GTP</name>
        <dbReference type="ChEBI" id="CHEBI:37565"/>
    </ligand>
</feature>
<feature type="binding site" evidence="12">
    <location>
        <position position="178"/>
    </location>
    <ligand>
        <name>GTP</name>
        <dbReference type="ChEBI" id="CHEBI:37565"/>
    </ligand>
</feature>
<dbReference type="Gene3D" id="3.40.50.300">
    <property type="entry name" value="P-loop containing nucleotide triphosphate hydrolases"/>
    <property type="match status" value="1"/>
</dbReference>
<organism evidence="17 18">
    <name type="scientific">Pseudo-nitzschia multistriata</name>
    <dbReference type="NCBI Taxonomy" id="183589"/>
    <lineage>
        <taxon>Eukaryota</taxon>
        <taxon>Sar</taxon>
        <taxon>Stramenopiles</taxon>
        <taxon>Ochrophyta</taxon>
        <taxon>Bacillariophyta</taxon>
        <taxon>Bacillariophyceae</taxon>
        <taxon>Bacillariophycidae</taxon>
        <taxon>Bacillariales</taxon>
        <taxon>Bacillariaceae</taxon>
        <taxon>Pseudo-nitzschia</taxon>
    </lineage>
</organism>
<dbReference type="SMART" id="SM00178">
    <property type="entry name" value="SAR"/>
    <property type="match status" value="1"/>
</dbReference>
<protein>
    <submittedName>
        <fullName evidence="17">Uncharacterized protein</fullName>
    </submittedName>
</protein>
<feature type="binding site" evidence="12">
    <location>
        <position position="140"/>
    </location>
    <ligand>
        <name>GTP</name>
        <dbReference type="ChEBI" id="CHEBI:37565"/>
    </ligand>
</feature>
<keyword evidence="8 15" id="KW-0653">Protein transport</keyword>
<feature type="binding site" evidence="12">
    <location>
        <position position="143"/>
    </location>
    <ligand>
        <name>GTP</name>
        <dbReference type="ChEBI" id="CHEBI:37565"/>
    </ligand>
</feature>
<feature type="binding site" evidence="14">
    <location>
        <position position="60"/>
    </location>
    <ligand>
        <name>Mg(2+)</name>
        <dbReference type="ChEBI" id="CHEBI:18420"/>
    </ligand>
</feature>
<gene>
    <name evidence="16" type="ORF">PSNMU_V1.4_AUG-EV-PASAV3_0069410</name>
    <name evidence="17" type="ORF">PSNMU_V1.4_AUG-EV-PASAV3_0091720</name>
</gene>
<dbReference type="GO" id="GO:0016192">
    <property type="term" value="P:vesicle-mediated transport"/>
    <property type="evidence" value="ECO:0007669"/>
    <property type="project" value="UniProtKB-KW"/>
</dbReference>
<comment type="similarity">
    <text evidence="3 15">Belongs to the small GTPase superfamily. SAR1 family.</text>
</comment>
<reference evidence="17 18" key="1">
    <citation type="submission" date="2019-01" db="EMBL/GenBank/DDBJ databases">
        <authorList>
            <person name="Ferrante I. M."/>
        </authorList>
    </citation>
    <scope>NUCLEOTIDE SEQUENCE [LARGE SCALE GENOMIC DNA]</scope>
    <source>
        <strain evidence="17 18">B856</strain>
    </source>
</reference>
<feature type="binding site" evidence="12">
    <location>
        <position position="40"/>
    </location>
    <ligand>
        <name>GTP</name>
        <dbReference type="ChEBI" id="CHEBI:37565"/>
    </ligand>
</feature>
<keyword evidence="4 15" id="KW-0813">Transport</keyword>
<feature type="binding site" evidence="13">
    <location>
        <begin position="35"/>
        <end position="42"/>
    </location>
    <ligand>
        <name>GTP</name>
        <dbReference type="ChEBI" id="CHEBI:37565"/>
    </ligand>
</feature>
<dbReference type="InterPro" id="IPR006687">
    <property type="entry name" value="Small_GTPase_SAR1"/>
</dbReference>
<keyword evidence="9 15" id="KW-0333">Golgi apparatus</keyword>
<evidence type="ECO:0000313" key="16">
    <source>
        <dbReference type="EMBL" id="VEU40071.1"/>
    </source>
</evidence>
<keyword evidence="10 13" id="KW-0342">GTP-binding</keyword>
<dbReference type="InterPro" id="IPR027417">
    <property type="entry name" value="P-loop_NTPase"/>
</dbReference>
<feature type="binding site" evidence="12">
    <location>
        <position position="43"/>
    </location>
    <ligand>
        <name>GTP</name>
        <dbReference type="ChEBI" id="CHEBI:37565"/>
    </ligand>
</feature>
<dbReference type="GO" id="GO:0005525">
    <property type="term" value="F:GTP binding"/>
    <property type="evidence" value="ECO:0007669"/>
    <property type="project" value="UniProtKB-KW"/>
</dbReference>
<dbReference type="PRINTS" id="PR00328">
    <property type="entry name" value="SAR1GTPBP"/>
</dbReference>
<evidence type="ECO:0000256" key="4">
    <source>
        <dbReference type="ARBA" id="ARBA00022448"/>
    </source>
</evidence>
<dbReference type="PANTHER" id="PTHR45684">
    <property type="entry name" value="RE74312P"/>
    <property type="match status" value="1"/>
</dbReference>
<evidence type="ECO:0000256" key="7">
    <source>
        <dbReference type="ARBA" id="ARBA00022892"/>
    </source>
</evidence>
<dbReference type="GO" id="GO:0005783">
    <property type="term" value="C:endoplasmic reticulum"/>
    <property type="evidence" value="ECO:0007669"/>
    <property type="project" value="UniProtKB-SubCell"/>
</dbReference>
<evidence type="ECO:0000256" key="6">
    <source>
        <dbReference type="ARBA" id="ARBA00022824"/>
    </source>
</evidence>
<dbReference type="InterPro" id="IPR006689">
    <property type="entry name" value="Small_GTPase_ARF/SAR"/>
</dbReference>
<dbReference type="AlphaFoldDB" id="A0A448ZJI2"/>
<keyword evidence="7 15" id="KW-0931">ER-Golgi transport</keyword>
<keyword evidence="5 12" id="KW-0547">Nucleotide-binding</keyword>
<evidence type="ECO:0000256" key="3">
    <source>
        <dbReference type="ARBA" id="ARBA00007507"/>
    </source>
</evidence>
<accession>A0A448ZJI2</accession>
<dbReference type="PROSITE" id="PS51417">
    <property type="entry name" value="ARF"/>
    <property type="match status" value="1"/>
</dbReference>
<evidence type="ECO:0000256" key="11">
    <source>
        <dbReference type="PIRSR" id="PIRSR606687-1"/>
    </source>
</evidence>
<feature type="binding site" evidence="11">
    <location>
        <position position="37"/>
    </location>
    <ligand>
        <name>Mg(2+)</name>
        <dbReference type="ChEBI" id="CHEBI:18420"/>
    </ligand>
</feature>
<evidence type="ECO:0000256" key="12">
    <source>
        <dbReference type="PIRSR" id="PIRSR606687-2"/>
    </source>
</evidence>
<evidence type="ECO:0000256" key="1">
    <source>
        <dbReference type="ARBA" id="ARBA00004240"/>
    </source>
</evidence>
<evidence type="ECO:0000256" key="10">
    <source>
        <dbReference type="ARBA" id="ARBA00023134"/>
    </source>
</evidence>
<dbReference type="SUPFAM" id="SSF52540">
    <property type="entry name" value="P-loop containing nucleoside triphosphate hydrolases"/>
    <property type="match status" value="1"/>
</dbReference>
<keyword evidence="11" id="KW-0460">Magnesium</keyword>
<dbReference type="OrthoDB" id="2011769at2759"/>
<evidence type="ECO:0000256" key="2">
    <source>
        <dbReference type="ARBA" id="ARBA00004555"/>
    </source>
</evidence>
<feature type="binding site" evidence="14">
    <location>
        <position position="42"/>
    </location>
    <ligand>
        <name>Mg(2+)</name>
        <dbReference type="ChEBI" id="CHEBI:18420"/>
    </ligand>
</feature>
<evidence type="ECO:0000256" key="9">
    <source>
        <dbReference type="ARBA" id="ARBA00023034"/>
    </source>
</evidence>
<keyword evidence="18" id="KW-1185">Reference proteome</keyword>
<dbReference type="Pfam" id="PF00025">
    <property type="entry name" value="Arf"/>
    <property type="match status" value="1"/>
</dbReference>
<evidence type="ECO:0000256" key="8">
    <source>
        <dbReference type="ARBA" id="ARBA00022927"/>
    </source>
</evidence>
<evidence type="ECO:0000256" key="13">
    <source>
        <dbReference type="PIRSR" id="PIRSR606689-1"/>
    </source>
</evidence>
<dbReference type="GO" id="GO:0046872">
    <property type="term" value="F:metal ion binding"/>
    <property type="evidence" value="ECO:0007669"/>
    <property type="project" value="UniProtKB-KW"/>
</dbReference>
<dbReference type="PROSITE" id="PS51422">
    <property type="entry name" value="SAR1"/>
    <property type="match status" value="1"/>
</dbReference>
<feature type="binding site" evidence="12">
    <location>
        <position position="38"/>
    </location>
    <ligand>
        <name>GTP</name>
        <dbReference type="ChEBI" id="CHEBI:37565"/>
    </ligand>
</feature>
<dbReference type="GO" id="GO:0003924">
    <property type="term" value="F:GTPase activity"/>
    <property type="evidence" value="ECO:0007669"/>
    <property type="project" value="InterPro"/>
</dbReference>
<evidence type="ECO:0000256" key="14">
    <source>
        <dbReference type="PIRSR" id="PIRSR606689-2"/>
    </source>
</evidence>
<name>A0A448ZJI2_9STRA</name>
<feature type="binding site" evidence="12">
    <location>
        <position position="179"/>
    </location>
    <ligand>
        <name>GTP</name>
        <dbReference type="ChEBI" id="CHEBI:37565"/>
    </ligand>
</feature>
<feature type="binding site" evidence="12">
    <location>
        <position position="41"/>
    </location>
    <ligand>
        <name>GTP</name>
        <dbReference type="ChEBI" id="CHEBI:37565"/>
    </ligand>
</feature>
<sequence length="195" mass="21740">MVFRSIYETLRSLADSLWKALGFFEGKEGSLVVLGLDNAGKTTMLHRLRTGGDVRSFPPTDRPQQTETFATPGGVSFRAWDLGGHEAVRHLWEDYVCESSAVLFLIDASDTARFEEAGFELDALIGEKVVEDLPVAILLNKCDLENAASSAEVCKQIHFDDLREMQGEDKIEVFRMSVLRGEGYQAAFRWVAGFL</sequence>
<keyword evidence="11" id="KW-0479">Metal-binding</keyword>
<evidence type="ECO:0000256" key="15">
    <source>
        <dbReference type="RuleBase" id="RU003926"/>
    </source>
</evidence>
<comment type="subcellular location">
    <subcellularLocation>
        <location evidence="1">Endoplasmic reticulum</location>
    </subcellularLocation>
    <subcellularLocation>
        <location evidence="2">Golgi apparatus</location>
    </subcellularLocation>
</comment>
<evidence type="ECO:0000313" key="18">
    <source>
        <dbReference type="Proteomes" id="UP000291116"/>
    </source>
</evidence>
<feature type="binding site" evidence="13">
    <location>
        <position position="84"/>
    </location>
    <ligand>
        <name>GTP</name>
        <dbReference type="ChEBI" id="CHEBI:37565"/>
    </ligand>
</feature>